<evidence type="ECO:0000313" key="2">
    <source>
        <dbReference type="Proteomes" id="UP000001890"/>
    </source>
</evidence>
<protein>
    <submittedName>
        <fullName evidence="1">Uncharacterized protein</fullName>
    </submittedName>
</protein>
<name>D2U9D6_XANAP</name>
<dbReference type="EMBL" id="FP565176">
    <property type="protein sequence ID" value="CBA16878.1"/>
    <property type="molecule type" value="Genomic_DNA"/>
</dbReference>
<dbReference type="Proteomes" id="UP000001890">
    <property type="component" value="Chromosome"/>
</dbReference>
<reference evidence="1 2" key="1">
    <citation type="journal article" date="2009" name="BMC Genomics">
        <title>The complete genome sequence of Xanthomonas albilineans provides new insights into the reductive genome evolution of the xylem-limited Xanthomonadaceae.</title>
        <authorList>
            <person name="Pieretti I."/>
            <person name="Royer M."/>
            <person name="Barbe V."/>
            <person name="Carrere S."/>
            <person name="Koebnik R."/>
            <person name="Cociancich S."/>
            <person name="Couloux A."/>
            <person name="Darrasse A."/>
            <person name="Gouzy J."/>
            <person name="Jacques M.A."/>
            <person name="Lauber E."/>
            <person name="Manceau C."/>
            <person name="Mangenot S."/>
            <person name="Poussier S."/>
            <person name="Segurens B."/>
            <person name="Szurek B."/>
            <person name="Verdier V."/>
            <person name="Arlat M."/>
            <person name="Rott P."/>
        </authorList>
    </citation>
    <scope>NUCLEOTIDE SEQUENCE [LARGE SCALE GENOMIC DNA]</scope>
    <source>
        <strain evidence="2">GPE PC73 / CFBP 7063</strain>
    </source>
</reference>
<gene>
    <name evidence="1" type="ordered locus">XALc_2398</name>
</gene>
<dbReference type="STRING" id="380358.XALC_2398"/>
<evidence type="ECO:0000313" key="1">
    <source>
        <dbReference type="EMBL" id="CBA16878.1"/>
    </source>
</evidence>
<proteinExistence type="predicted"/>
<sequence>MQSQKTARPLNFSRVQNEKLFLDRTVSELSVARDYKADLAQIEQIDATPWTAASHADMTSELKTYARS</sequence>
<dbReference type="PATRIC" id="fig|29447.3.peg.2352"/>
<keyword evidence="2" id="KW-1185">Reference proteome</keyword>
<dbReference type="KEGG" id="xal:XALC_2398"/>
<accession>D2U9D6</accession>
<dbReference type="AlphaFoldDB" id="D2U9D6"/>
<organism evidence="1 2">
    <name type="scientific">Xanthomonas albilineans (strain GPE PC73 / CFBP 7063)</name>
    <dbReference type="NCBI Taxonomy" id="380358"/>
    <lineage>
        <taxon>Bacteria</taxon>
        <taxon>Pseudomonadati</taxon>
        <taxon>Pseudomonadota</taxon>
        <taxon>Gammaproteobacteria</taxon>
        <taxon>Lysobacterales</taxon>
        <taxon>Lysobacteraceae</taxon>
        <taxon>Xanthomonas</taxon>
    </lineage>
</organism>